<dbReference type="SUPFAM" id="SSF47986">
    <property type="entry name" value="DEATH domain"/>
    <property type="match status" value="2"/>
</dbReference>
<feature type="coiled-coil region" evidence="1">
    <location>
        <begin position="505"/>
        <end position="553"/>
    </location>
</feature>
<keyword evidence="1" id="KW-0175">Coiled coil</keyword>
<accession>A0A2B4S6G4</accession>
<evidence type="ECO:0000313" key="4">
    <source>
        <dbReference type="EMBL" id="PFX24976.1"/>
    </source>
</evidence>
<dbReference type="Gene3D" id="1.10.533.10">
    <property type="entry name" value="Death Domain, Fas"/>
    <property type="match status" value="2"/>
</dbReference>
<protein>
    <recommendedName>
        <fullName evidence="3">Death domain-containing protein</fullName>
    </recommendedName>
</protein>
<evidence type="ECO:0000256" key="2">
    <source>
        <dbReference type="SAM" id="MobiDB-lite"/>
    </source>
</evidence>
<dbReference type="InterPro" id="IPR000488">
    <property type="entry name" value="Death_dom"/>
</dbReference>
<dbReference type="PANTHER" id="PTHR15077">
    <property type="entry name" value="FAS-ASSOCIATING DEATH DOMAIN-CONTAINING PROTEIN FADD"/>
    <property type="match status" value="1"/>
</dbReference>
<dbReference type="SMART" id="SM00005">
    <property type="entry name" value="DEATH"/>
    <property type="match status" value="2"/>
</dbReference>
<evidence type="ECO:0000256" key="1">
    <source>
        <dbReference type="SAM" id="Coils"/>
    </source>
</evidence>
<dbReference type="GO" id="GO:0007165">
    <property type="term" value="P:signal transduction"/>
    <property type="evidence" value="ECO:0007669"/>
    <property type="project" value="InterPro"/>
</dbReference>
<dbReference type="PANTHER" id="PTHR15077:SF9">
    <property type="entry name" value="C-TERMINAL OF ROC (COR) DOMAIN-CONTAINING PROTEIN"/>
    <property type="match status" value="1"/>
</dbReference>
<sequence length="790" mass="90677">MNDHLLHQLIGNNWRELARQLKFTQAVIGTIKSDCGSSTNECCIAVIVRWINQEGEDATVGRLAEALIKIGLKTVAEKLLNSLYSPVKEEPGVNASDQIENRINEMEKNWELLKIELQDRIQQLEKENESITQRNLELEEELAIVKQKLQDTSNAQEDLEYKFDVSHRENDSEDTRADAEREVDEKLKDLNEQLYIKVTSPLQVPEVKEDKLRVSVTIDLLFRISVSLQELYSSVLSMAAETCKCSEKVKQEFHDFAYHGIRAEHNDLVHRVEDLATAREKMSDEEKKDFGKLQQLQTNRQREVDKLENLWRGLFSPPEGLPPSCHSAPCPTCHCNKDLLRRKRTDPGVKPKQVRPGEHNTSPVTETMSEDEKFEVCFTKGTRQMENIIKPSEMDCSSIKCSRKLMSERIMHEHQLPDEVGERWKNLARQLNFKEAFIGTTKNDKGDTKECCIAVIVAWINQEGKDATVERLANALTSIGLKKVAEILQGLLLSEEDDGTGTNDSKQMENRMNKIEKNYDQLRRESRELHGLIQELRKELSILKQERQDTSQENFAENFDNSLREVDLEDTRNNLAPNRANTGVEIDAAKVKHFNRLLCSKVTSVLEEQETRDKLIVLTRLSVSLQELYNSVLSIAADTCKCTNEEVKGEFYDFAYHGLRAEHNDLVHRVEDLAAASEKMNDKEKEEFGKLQKLQNNRQRKVDRVESLCRGHFSRNLRRQCRHSGTKPKQAMPAEQNTCPVTETMREDKKFGTYFTNVKETVKKILSGKRGNEENSCHLTSYSAINPMDS</sequence>
<dbReference type="InterPro" id="IPR011029">
    <property type="entry name" value="DEATH-like_dom_sf"/>
</dbReference>
<feature type="region of interest" description="Disordered" evidence="2">
    <location>
        <begin position="346"/>
        <end position="368"/>
    </location>
</feature>
<dbReference type="InterPro" id="IPR016729">
    <property type="entry name" value="FADD"/>
</dbReference>
<keyword evidence="5" id="KW-1185">Reference proteome</keyword>
<dbReference type="OrthoDB" id="5988819at2759"/>
<dbReference type="EMBL" id="LSMT01000163">
    <property type="protein sequence ID" value="PFX24976.1"/>
    <property type="molecule type" value="Genomic_DNA"/>
</dbReference>
<dbReference type="STRING" id="50429.A0A2B4S6G4"/>
<dbReference type="PROSITE" id="PS50096">
    <property type="entry name" value="IQ"/>
    <property type="match status" value="1"/>
</dbReference>
<comment type="caution">
    <text evidence="4">The sequence shown here is derived from an EMBL/GenBank/DDBJ whole genome shotgun (WGS) entry which is preliminary data.</text>
</comment>
<reference evidence="5" key="1">
    <citation type="journal article" date="2017" name="bioRxiv">
        <title>Comparative analysis of the genomes of Stylophora pistillata and Acropora digitifera provides evidence for extensive differences between species of corals.</title>
        <authorList>
            <person name="Voolstra C.R."/>
            <person name="Li Y."/>
            <person name="Liew Y.J."/>
            <person name="Baumgarten S."/>
            <person name="Zoccola D."/>
            <person name="Flot J.-F."/>
            <person name="Tambutte S."/>
            <person name="Allemand D."/>
            <person name="Aranda M."/>
        </authorList>
    </citation>
    <scope>NUCLEOTIDE SEQUENCE [LARGE SCALE GENOMIC DNA]</scope>
</reference>
<dbReference type="CDD" id="cd01670">
    <property type="entry name" value="Death"/>
    <property type="match status" value="2"/>
</dbReference>
<evidence type="ECO:0000259" key="3">
    <source>
        <dbReference type="PROSITE" id="PS50017"/>
    </source>
</evidence>
<name>A0A2B4S6G4_STYPI</name>
<proteinExistence type="predicted"/>
<feature type="coiled-coil region" evidence="1">
    <location>
        <begin position="96"/>
        <end position="155"/>
    </location>
</feature>
<dbReference type="Proteomes" id="UP000225706">
    <property type="component" value="Unassembled WGS sequence"/>
</dbReference>
<feature type="domain" description="Death" evidence="3">
    <location>
        <begin position="10"/>
        <end position="83"/>
    </location>
</feature>
<organism evidence="4 5">
    <name type="scientific">Stylophora pistillata</name>
    <name type="common">Smooth cauliflower coral</name>
    <dbReference type="NCBI Taxonomy" id="50429"/>
    <lineage>
        <taxon>Eukaryota</taxon>
        <taxon>Metazoa</taxon>
        <taxon>Cnidaria</taxon>
        <taxon>Anthozoa</taxon>
        <taxon>Hexacorallia</taxon>
        <taxon>Scleractinia</taxon>
        <taxon>Astrocoeniina</taxon>
        <taxon>Pocilloporidae</taxon>
        <taxon>Stylophora</taxon>
    </lineage>
</organism>
<dbReference type="PROSITE" id="PS50017">
    <property type="entry name" value="DEATH_DOMAIN"/>
    <property type="match status" value="2"/>
</dbReference>
<dbReference type="Pfam" id="PF00531">
    <property type="entry name" value="Death"/>
    <property type="match status" value="2"/>
</dbReference>
<evidence type="ECO:0000313" key="5">
    <source>
        <dbReference type="Proteomes" id="UP000225706"/>
    </source>
</evidence>
<dbReference type="AlphaFoldDB" id="A0A2B4S6G4"/>
<feature type="domain" description="Death" evidence="3">
    <location>
        <begin position="416"/>
        <end position="492"/>
    </location>
</feature>
<gene>
    <name evidence="4" type="ORF">AWC38_SpisGene10450</name>
</gene>